<accession>A0A2P2NGA4</accession>
<organism evidence="1">
    <name type="scientific">Rhizophora mucronata</name>
    <name type="common">Asiatic mangrove</name>
    <dbReference type="NCBI Taxonomy" id="61149"/>
    <lineage>
        <taxon>Eukaryota</taxon>
        <taxon>Viridiplantae</taxon>
        <taxon>Streptophyta</taxon>
        <taxon>Embryophyta</taxon>
        <taxon>Tracheophyta</taxon>
        <taxon>Spermatophyta</taxon>
        <taxon>Magnoliopsida</taxon>
        <taxon>eudicotyledons</taxon>
        <taxon>Gunneridae</taxon>
        <taxon>Pentapetalae</taxon>
        <taxon>rosids</taxon>
        <taxon>fabids</taxon>
        <taxon>Malpighiales</taxon>
        <taxon>Rhizophoraceae</taxon>
        <taxon>Rhizophora</taxon>
    </lineage>
</organism>
<proteinExistence type="predicted"/>
<name>A0A2P2NGA4_RHIMU</name>
<reference evidence="1" key="1">
    <citation type="submission" date="2018-02" db="EMBL/GenBank/DDBJ databases">
        <title>Rhizophora mucronata_Transcriptome.</title>
        <authorList>
            <person name="Meera S.P."/>
            <person name="Sreeshan A."/>
            <person name="Augustine A."/>
        </authorList>
    </citation>
    <scope>NUCLEOTIDE SEQUENCE</scope>
    <source>
        <tissue evidence="1">Leaf</tissue>
    </source>
</reference>
<evidence type="ECO:0000313" key="1">
    <source>
        <dbReference type="EMBL" id="MBX41484.1"/>
    </source>
</evidence>
<sequence length="53" mass="5906">MFMHGVFVVSSSACAAVHQRASRLNMDMAHGLRPLPAAAYHQVQVIHNLLRHK</sequence>
<dbReference type="EMBL" id="GGEC01061000">
    <property type="protein sequence ID" value="MBX41484.1"/>
    <property type="molecule type" value="Transcribed_RNA"/>
</dbReference>
<protein>
    <submittedName>
        <fullName evidence="1">Uncharacterized protein</fullName>
    </submittedName>
</protein>
<dbReference type="AlphaFoldDB" id="A0A2P2NGA4"/>